<evidence type="ECO:0000256" key="1">
    <source>
        <dbReference type="ARBA" id="ARBA00022729"/>
    </source>
</evidence>
<feature type="domain" description="Gingipain" evidence="2">
    <location>
        <begin position="405"/>
        <end position="755"/>
    </location>
</feature>
<keyword evidence="1" id="KW-0732">Signal</keyword>
<evidence type="ECO:0000259" key="2">
    <source>
        <dbReference type="Pfam" id="PF01364"/>
    </source>
</evidence>
<reference evidence="3 4" key="1">
    <citation type="submission" date="2018-08" db="EMBL/GenBank/DDBJ databases">
        <title>Wenzhouxiangella salilacus sp. nov., a novel bacterium isolated from a saline lake in Xinjiang Province, China.</title>
        <authorList>
            <person name="Han S."/>
        </authorList>
    </citation>
    <scope>NUCLEOTIDE SEQUENCE [LARGE SCALE GENOMIC DNA]</scope>
    <source>
        <strain evidence="3 4">XDB06</strain>
    </source>
</reference>
<dbReference type="InterPro" id="IPR029030">
    <property type="entry name" value="Caspase-like_dom_sf"/>
</dbReference>
<dbReference type="SUPFAM" id="SSF52129">
    <property type="entry name" value="Caspase-like"/>
    <property type="match status" value="1"/>
</dbReference>
<dbReference type="InterPro" id="IPR001769">
    <property type="entry name" value="Gingipain"/>
</dbReference>
<organism evidence="3 4">
    <name type="scientific">Wenzhouxiangella sediminis</name>
    <dbReference type="NCBI Taxonomy" id="1792836"/>
    <lineage>
        <taxon>Bacteria</taxon>
        <taxon>Pseudomonadati</taxon>
        <taxon>Pseudomonadota</taxon>
        <taxon>Gammaproteobacteria</taxon>
        <taxon>Chromatiales</taxon>
        <taxon>Wenzhouxiangellaceae</taxon>
        <taxon>Wenzhouxiangella</taxon>
    </lineage>
</organism>
<dbReference type="Gene3D" id="3.40.50.1460">
    <property type="match status" value="1"/>
</dbReference>
<dbReference type="GO" id="GO:0008234">
    <property type="term" value="F:cysteine-type peptidase activity"/>
    <property type="evidence" value="ECO:0007669"/>
    <property type="project" value="InterPro"/>
</dbReference>
<dbReference type="CDD" id="cd02258">
    <property type="entry name" value="Peptidase_C25_N"/>
    <property type="match status" value="1"/>
</dbReference>
<protein>
    <recommendedName>
        <fullName evidence="2">Gingipain domain-containing protein</fullName>
    </recommendedName>
</protein>
<dbReference type="Proteomes" id="UP000260351">
    <property type="component" value="Unassembled WGS sequence"/>
</dbReference>
<dbReference type="EMBL" id="QUZK01000022">
    <property type="protein sequence ID" value="RFF31258.1"/>
    <property type="molecule type" value="Genomic_DNA"/>
</dbReference>
<name>A0A3E1KAP1_9GAMM</name>
<keyword evidence="4" id="KW-1185">Reference proteome</keyword>
<dbReference type="OrthoDB" id="5929719at2"/>
<comment type="caution">
    <text evidence="3">The sequence shown here is derived from an EMBL/GenBank/DDBJ whole genome shotgun (WGS) entry which is preliminary data.</text>
</comment>
<accession>A0A3E1KAP1</accession>
<dbReference type="GO" id="GO:0006508">
    <property type="term" value="P:proteolysis"/>
    <property type="evidence" value="ECO:0007669"/>
    <property type="project" value="InterPro"/>
</dbReference>
<sequence>MAVENTMPRSIPSIVAMLLGVAALFLCSWAQAGTERFRIYIDEDGVYRLPFELLQATGLQGPVARSSLRLANRGQAVDLWFGDDPNERFGPGDSLHFVASRIRNDAGHRHDYSSHNVYVLDTAALPAQDPHDASNPMSASTNNRKTLRPVSQLHFEEDLLRVPVSGRTDFYPEGSLWYWKQINHLVATPTQVPIDLSHFRPDGDSTLTLGLRFLGGSDSARYVDTVETDHAIEIGLNGRPLGTARWNGRTVHEITFDDLPGDIVEPEGNVVELKIPARIPEGGRDPVVDVIYLDWIKARFPRDDRIGSKQALIRLPAFDGSVRMSFRASEGEAIEQLDAYTDDGHHLQLQPGPAETSGQVLRFSLDVAQPVDSLWLVPNGNYRAVDRVERDRTSSLRQDVGQRDYFIIAHASLLDPVAPLARFHSSRGMRTELIDVQDIYDEFNHGIAHPKAIREFLAHAREHRDGPPASHVLLVGDANWFIGPSAAEALASGQFDTANLMPTWQLRSRDGPAASDHPYVMLEGEDLVPDMAIGRFPARNAAEARAMVDKTIRYMTSAPPGEWRSRVLLVSDDARNLSARNTRLRTEAESAGFHATELLPGDKTNPLAHQAALRSAIDRGALLLHFFGHGGRYMWQTTGSAGGGSGNLFDMSDLDELQPSGRLPIVLSMSCNTGPFDHPSADSLAEKFMRMGDRGAAAVLAASARNSPSLKFTKAIMTGILAGETLGDAIRAAKSGRLHQDSYLLYNLFGDPALVPARPMIESH</sequence>
<evidence type="ECO:0000313" key="3">
    <source>
        <dbReference type="EMBL" id="RFF31258.1"/>
    </source>
</evidence>
<dbReference type="AlphaFoldDB" id="A0A3E1KAP1"/>
<dbReference type="Pfam" id="PF01364">
    <property type="entry name" value="Peptidase_C25"/>
    <property type="match status" value="1"/>
</dbReference>
<dbReference type="InterPro" id="IPR029031">
    <property type="entry name" value="Gingipain_N_sf"/>
</dbReference>
<proteinExistence type="predicted"/>
<evidence type="ECO:0000313" key="4">
    <source>
        <dbReference type="Proteomes" id="UP000260351"/>
    </source>
</evidence>
<dbReference type="Gene3D" id="3.40.50.10390">
    <property type="entry name" value="Gingipain r, domain 1"/>
    <property type="match status" value="1"/>
</dbReference>
<gene>
    <name evidence="3" type="ORF">DZC52_05430</name>
</gene>